<comment type="similarity">
    <text evidence="2">Belongs to the cation transport ATPase (P-type) (TC 3.A.3) family. Type IB subfamily.</text>
</comment>
<dbReference type="Gene3D" id="3.40.1110.10">
    <property type="entry name" value="Calcium-transporting ATPase, cytoplasmic domain N"/>
    <property type="match status" value="1"/>
</dbReference>
<feature type="compositionally biased region" description="Basic and acidic residues" evidence="8">
    <location>
        <begin position="86"/>
        <end position="96"/>
    </location>
</feature>
<dbReference type="PROSITE" id="PS00154">
    <property type="entry name" value="ATPASE_E1_E2"/>
    <property type="match status" value="1"/>
</dbReference>
<keyword evidence="7 9" id="KW-0472">Membrane</keyword>
<feature type="region of interest" description="Disordered" evidence="8">
    <location>
        <begin position="81"/>
        <end position="110"/>
    </location>
</feature>
<dbReference type="InterPro" id="IPR023214">
    <property type="entry name" value="HAD_sf"/>
</dbReference>
<evidence type="ECO:0000259" key="10">
    <source>
        <dbReference type="PROSITE" id="PS50846"/>
    </source>
</evidence>
<dbReference type="InterPro" id="IPR006121">
    <property type="entry name" value="HMA_dom"/>
</dbReference>
<dbReference type="Gene3D" id="3.30.70.100">
    <property type="match status" value="1"/>
</dbReference>
<keyword evidence="6 9" id="KW-1133">Transmembrane helix</keyword>
<keyword evidence="12" id="KW-1185">Reference proteome</keyword>
<dbReference type="AlphaFoldDB" id="U6M7U3"/>
<evidence type="ECO:0000256" key="3">
    <source>
        <dbReference type="ARBA" id="ARBA00022692"/>
    </source>
</evidence>
<keyword evidence="5" id="KW-1278">Translocase</keyword>
<dbReference type="Pfam" id="PF00122">
    <property type="entry name" value="E1-E2_ATPase"/>
    <property type="match status" value="1"/>
</dbReference>
<feature type="transmembrane region" description="Helical" evidence="9">
    <location>
        <begin position="254"/>
        <end position="271"/>
    </location>
</feature>
<evidence type="ECO:0000313" key="11">
    <source>
        <dbReference type="EMBL" id="CDJ60292.1"/>
    </source>
</evidence>
<dbReference type="Gene3D" id="3.40.50.1000">
    <property type="entry name" value="HAD superfamily/HAD-like"/>
    <property type="match status" value="1"/>
</dbReference>
<feature type="transmembrane region" description="Helical" evidence="9">
    <location>
        <begin position="283"/>
        <end position="307"/>
    </location>
</feature>
<feature type="domain" description="HMA" evidence="10">
    <location>
        <begin position="5"/>
        <end position="71"/>
    </location>
</feature>
<dbReference type="InterPro" id="IPR036163">
    <property type="entry name" value="HMA_dom_sf"/>
</dbReference>
<evidence type="ECO:0000313" key="12">
    <source>
        <dbReference type="Proteomes" id="UP000030763"/>
    </source>
</evidence>
<dbReference type="GO" id="GO:0005507">
    <property type="term" value="F:copper ion binding"/>
    <property type="evidence" value="ECO:0007669"/>
    <property type="project" value="TreeGrafter"/>
</dbReference>
<protein>
    <recommendedName>
        <fullName evidence="10">HMA domain-containing protein</fullName>
    </recommendedName>
</protein>
<dbReference type="SUPFAM" id="SSF55008">
    <property type="entry name" value="HMA, heavy metal-associated domain"/>
    <property type="match status" value="1"/>
</dbReference>
<evidence type="ECO:0000256" key="8">
    <source>
        <dbReference type="SAM" id="MobiDB-lite"/>
    </source>
</evidence>
<dbReference type="GO" id="GO:0055070">
    <property type="term" value="P:copper ion homeostasis"/>
    <property type="evidence" value="ECO:0007669"/>
    <property type="project" value="TreeGrafter"/>
</dbReference>
<feature type="transmembrane region" description="Helical" evidence="9">
    <location>
        <begin position="352"/>
        <end position="370"/>
    </location>
</feature>
<dbReference type="EMBL" id="HG721678">
    <property type="protein sequence ID" value="CDJ60292.1"/>
    <property type="molecule type" value="Genomic_DNA"/>
</dbReference>
<dbReference type="GO" id="GO:0000166">
    <property type="term" value="F:nucleotide binding"/>
    <property type="evidence" value="ECO:0007669"/>
    <property type="project" value="InterPro"/>
</dbReference>
<reference evidence="11" key="1">
    <citation type="submission" date="2013-10" db="EMBL/GenBank/DDBJ databases">
        <title>Genomic analysis of the causative agents of coccidiosis in chickens.</title>
        <authorList>
            <person name="Reid A.J."/>
            <person name="Blake D."/>
            <person name="Billington K."/>
            <person name="Browne H."/>
            <person name="Dunn M."/>
            <person name="Hung S."/>
            <person name="Kawahara F."/>
            <person name="Miranda-Saavedra D."/>
            <person name="Mourier T."/>
            <person name="Nagra H."/>
            <person name="Otto T.D."/>
            <person name="Rawlings N."/>
            <person name="Sanchez A."/>
            <person name="Sanders M."/>
            <person name="Subramaniam C."/>
            <person name="Tay Y."/>
            <person name="Dear P."/>
            <person name="Doerig C."/>
            <person name="Gruber A."/>
            <person name="Parkinson J."/>
            <person name="Shirley M."/>
            <person name="Wan K.L."/>
            <person name="Berriman M."/>
            <person name="Tomley F."/>
            <person name="Pain A."/>
        </authorList>
    </citation>
    <scope>NUCLEOTIDE SEQUENCE [LARGE SCALE GENOMIC DNA]</scope>
    <source>
        <strain evidence="11">Weybridge</strain>
    </source>
</reference>
<dbReference type="GO" id="GO:0016020">
    <property type="term" value="C:membrane"/>
    <property type="evidence" value="ECO:0007669"/>
    <property type="project" value="UniProtKB-SubCell"/>
</dbReference>
<dbReference type="InterPro" id="IPR008250">
    <property type="entry name" value="ATPase_P-typ_transduc_dom_A_sf"/>
</dbReference>
<feature type="transmembrane region" description="Helical" evidence="9">
    <location>
        <begin position="213"/>
        <end position="234"/>
    </location>
</feature>
<keyword evidence="3 9" id="KW-0812">Transmembrane</keyword>
<evidence type="ECO:0000256" key="5">
    <source>
        <dbReference type="ARBA" id="ARBA00022967"/>
    </source>
</evidence>
<comment type="subcellular location">
    <subcellularLocation>
        <location evidence="1">Membrane</location>
    </subcellularLocation>
</comment>
<dbReference type="InterPro" id="IPR017969">
    <property type="entry name" value="Heavy-metal-associated_CS"/>
</dbReference>
<reference evidence="11" key="2">
    <citation type="submission" date="2013-10" db="EMBL/GenBank/DDBJ databases">
        <authorList>
            <person name="Aslett M."/>
        </authorList>
    </citation>
    <scope>NUCLEOTIDE SEQUENCE [LARGE SCALE GENOMIC DNA]</scope>
    <source>
        <strain evidence="11">Weybridge</strain>
    </source>
</reference>
<accession>U6M7U3</accession>
<proteinExistence type="inferred from homology"/>
<dbReference type="CDD" id="cd00371">
    <property type="entry name" value="HMA"/>
    <property type="match status" value="1"/>
</dbReference>
<organism evidence="11 12">
    <name type="scientific">Eimeria maxima</name>
    <name type="common">Coccidian parasite</name>
    <dbReference type="NCBI Taxonomy" id="5804"/>
    <lineage>
        <taxon>Eukaryota</taxon>
        <taxon>Sar</taxon>
        <taxon>Alveolata</taxon>
        <taxon>Apicomplexa</taxon>
        <taxon>Conoidasida</taxon>
        <taxon>Coccidia</taxon>
        <taxon>Eucoccidiorida</taxon>
        <taxon>Eimeriorina</taxon>
        <taxon>Eimeriidae</taxon>
        <taxon>Eimeria</taxon>
    </lineage>
</organism>
<dbReference type="InterPro" id="IPR018303">
    <property type="entry name" value="ATPase_P-typ_P_site"/>
</dbReference>
<evidence type="ECO:0000256" key="2">
    <source>
        <dbReference type="ARBA" id="ARBA00006024"/>
    </source>
</evidence>
<dbReference type="PROSITE" id="PS01047">
    <property type="entry name" value="HMA_1"/>
    <property type="match status" value="1"/>
</dbReference>
<dbReference type="FunFam" id="3.30.70.100:FF:000001">
    <property type="entry name" value="ATPase copper transporting beta"/>
    <property type="match status" value="1"/>
</dbReference>
<keyword evidence="4" id="KW-0479">Metal-binding</keyword>
<dbReference type="PANTHER" id="PTHR43520">
    <property type="entry name" value="ATP7, ISOFORM B"/>
    <property type="match status" value="1"/>
</dbReference>
<evidence type="ECO:0000256" key="1">
    <source>
        <dbReference type="ARBA" id="ARBA00004370"/>
    </source>
</evidence>
<dbReference type="GeneID" id="25336903"/>
<dbReference type="SUPFAM" id="SSF81653">
    <property type="entry name" value="Calcium ATPase, transduction domain A"/>
    <property type="match status" value="1"/>
</dbReference>
<feature type="transmembrane region" description="Helical" evidence="9">
    <location>
        <begin position="616"/>
        <end position="637"/>
    </location>
</feature>
<dbReference type="OrthoDB" id="347742at2759"/>
<dbReference type="Gene3D" id="2.70.150.10">
    <property type="entry name" value="Calcium-transporting ATPase, cytoplasmic transduction domain A"/>
    <property type="match status" value="1"/>
</dbReference>
<evidence type="ECO:0000256" key="9">
    <source>
        <dbReference type="SAM" id="Phobius"/>
    </source>
</evidence>
<evidence type="ECO:0000256" key="7">
    <source>
        <dbReference type="ARBA" id="ARBA00023136"/>
    </source>
</evidence>
<dbReference type="InterPro" id="IPR023299">
    <property type="entry name" value="ATPase_P-typ_cyto_dom_N"/>
</dbReference>
<feature type="region of interest" description="Disordered" evidence="8">
    <location>
        <begin position="786"/>
        <end position="839"/>
    </location>
</feature>
<dbReference type="Pfam" id="PF00403">
    <property type="entry name" value="HMA"/>
    <property type="match status" value="1"/>
</dbReference>
<name>U6M7U3_EIMMA</name>
<feature type="non-terminal residue" evidence="11">
    <location>
        <position position="1060"/>
    </location>
</feature>
<dbReference type="PROSITE" id="PS50846">
    <property type="entry name" value="HMA_2"/>
    <property type="match status" value="1"/>
</dbReference>
<dbReference type="GO" id="GO:0043682">
    <property type="term" value="F:P-type divalent copper transporter activity"/>
    <property type="evidence" value="ECO:0007669"/>
    <property type="project" value="TreeGrafter"/>
</dbReference>
<evidence type="ECO:0000256" key="6">
    <source>
        <dbReference type="ARBA" id="ARBA00022989"/>
    </source>
</evidence>
<sequence length="1060" mass="112473">MPTVSVCELLVGSMTCAACKGAVQRSLIKCSGVIQAEVDLLRETARVAYHSDVISPAELCKSVESLGFQAQVLQIFVASSNTSPPAERDSGRDSPHARTGAQWDEASQLPVPDGLESGALDYEEAGLRHHRHVATPQAHDFNELWTMSNATLRLAIADSRGLAVESACSTLKSSKGVHACEVALRGVEGPGTQQLLVTYKPQVKEAVLGHRRAMLSSLLLSILPSLVVICLSTMARTHNLPTALLRECLPGMRLSTLLLLILTTPVQFYGGRSFHRAAFKFSMDLLVSLGSNLAFFYSALSCVQSAATTIWCRPLLSAAGATAAPTHRGAAAPVGHRASPFYELLENAEPQVFFDTCVMLICIVLLGKLLQLRAKARILEQLHSLHSLQVRTVHLVLRSPDTAVSRCLQHAAPQSSAGGVKEGADTSSPSPSDLLKIADVVAADSPEVGPLRRPPLPVCWWQKVCAACGVQREGFPTAYNPLTQPASWGLPDEGDDVVDGRKRSCCCRQKRQTSATIIDAQNATGSNPAEVIISAELLQAGDVVRIPPQEVLPADGILLAPPVLHVDERLLSGEGRGVCKFAGQRVGDASVLQTLLRLVQTGQQQHQPLQKAAEMFAAYFIPIVLCITAGAVVTWAVRVFAAADTLPLSPLQQLRQRLRELELREGVSGTCPCAIGLAAPAAVAAATAAAAARGVFFKKGKALEAAANVNCLVVDKTGTLTTGDLRVAACVLHTKRLERLLLPALEGSKHSLQPSSKPSGETCCSTSNAGKTTNGIKTALCSISSSSSRSTNTRESENTSSPSDSVIGSMTDEAIATLEEATPPRADISASTTGRGSPSCCRKKLQGSRGNLERPCLAPLAFCRLDFLWEASLPTSQESSPRSSISYSSTTCSSNGAAHASLERETSPKPCTWHSSTAKVYGGEALQVVSAESAATGCFLWALSCLEQGSSHSVGEALVHAYEKWRRMQQRGASLASCESWKCLGVWSAAAAAGCLPPPQACEKPQLLSRGIEGHFQTKGNLRLRLRVASASPEDDGQNSNDDASSEGEQLAPEEEIQLQ</sequence>
<dbReference type="OMA" id="DTCVMLI"/>
<dbReference type="RefSeq" id="XP_013336942.1">
    <property type="nucleotide sequence ID" value="XM_013481488.1"/>
</dbReference>
<dbReference type="PANTHER" id="PTHR43520:SF8">
    <property type="entry name" value="P-TYPE CU(+) TRANSPORTER"/>
    <property type="match status" value="1"/>
</dbReference>
<dbReference type="InterPro" id="IPR059000">
    <property type="entry name" value="ATPase_P-type_domA"/>
</dbReference>
<dbReference type="VEuPathDB" id="ToxoDB:EMWEY_00029170"/>
<evidence type="ECO:0000256" key="4">
    <source>
        <dbReference type="ARBA" id="ARBA00022723"/>
    </source>
</evidence>
<dbReference type="Proteomes" id="UP000030763">
    <property type="component" value="Unassembled WGS sequence"/>
</dbReference>
<gene>
    <name evidence="11" type="ORF">EMWEY_00029170</name>
</gene>
<feature type="region of interest" description="Disordered" evidence="8">
    <location>
        <begin position="1028"/>
        <end position="1060"/>
    </location>
</feature>